<dbReference type="AlphaFoldDB" id="A0A840W3P8"/>
<feature type="transmembrane region" description="Helical" evidence="1">
    <location>
        <begin position="149"/>
        <end position="169"/>
    </location>
</feature>
<keyword evidence="1" id="KW-0472">Membrane</keyword>
<proteinExistence type="predicted"/>
<gene>
    <name evidence="2" type="ORF">HNR20_004253</name>
</gene>
<feature type="transmembrane region" description="Helical" evidence="1">
    <location>
        <begin position="60"/>
        <end position="80"/>
    </location>
</feature>
<keyword evidence="1" id="KW-0812">Transmembrane</keyword>
<reference evidence="2 3" key="1">
    <citation type="submission" date="2020-08" db="EMBL/GenBank/DDBJ databases">
        <title>Sequencing the genomes of 1000 actinobacteria strains.</title>
        <authorList>
            <person name="Klenk H.-P."/>
        </authorList>
    </citation>
    <scope>NUCLEOTIDE SEQUENCE [LARGE SCALE GENOMIC DNA]</scope>
    <source>
        <strain evidence="2 3">DSM 103125</strain>
    </source>
</reference>
<sequence>MDVNSEARRAGESAEATGRRGWKRFVERATGLQIMAVYWVPMTLLIGLPVRWLFDRQESLVEAVLNAALSVVWIGPSVYLGQRVVGDVRRDPDGYALRTGTVPEDDAARADLPAYLAGQRRATWAALLFIMGVSLGLVLLALLGADNEGFAVIFSAVAVVSVAVAAFTLTRIRRLTHLLAAPNPPGPRE</sequence>
<feature type="transmembrane region" description="Helical" evidence="1">
    <location>
        <begin position="122"/>
        <end position="143"/>
    </location>
</feature>
<feature type="transmembrane region" description="Helical" evidence="1">
    <location>
        <begin position="29"/>
        <end position="54"/>
    </location>
</feature>
<protein>
    <submittedName>
        <fullName evidence="2">Uncharacterized protein</fullName>
    </submittedName>
</protein>
<keyword evidence="3" id="KW-1185">Reference proteome</keyword>
<evidence type="ECO:0000313" key="2">
    <source>
        <dbReference type="EMBL" id="MBB5479748.1"/>
    </source>
</evidence>
<accession>A0A840W3P8</accession>
<keyword evidence="1" id="KW-1133">Transmembrane helix</keyword>
<evidence type="ECO:0000256" key="1">
    <source>
        <dbReference type="SAM" id="Phobius"/>
    </source>
</evidence>
<comment type="caution">
    <text evidence="2">The sequence shown here is derived from an EMBL/GenBank/DDBJ whole genome shotgun (WGS) entry which is preliminary data.</text>
</comment>
<dbReference type="RefSeq" id="WP_184182688.1">
    <property type="nucleotide sequence ID" value="NZ_BMNF01000007.1"/>
</dbReference>
<dbReference type="Proteomes" id="UP000586947">
    <property type="component" value="Unassembled WGS sequence"/>
</dbReference>
<organism evidence="2 3">
    <name type="scientific">Micromonospora parathelypteridis</name>
    <dbReference type="NCBI Taxonomy" id="1839617"/>
    <lineage>
        <taxon>Bacteria</taxon>
        <taxon>Bacillati</taxon>
        <taxon>Actinomycetota</taxon>
        <taxon>Actinomycetes</taxon>
        <taxon>Micromonosporales</taxon>
        <taxon>Micromonosporaceae</taxon>
        <taxon>Micromonospora</taxon>
    </lineage>
</organism>
<name>A0A840W3P8_9ACTN</name>
<evidence type="ECO:0000313" key="3">
    <source>
        <dbReference type="Proteomes" id="UP000586947"/>
    </source>
</evidence>
<dbReference type="EMBL" id="JACHDP010000001">
    <property type="protein sequence ID" value="MBB5479748.1"/>
    <property type="molecule type" value="Genomic_DNA"/>
</dbReference>